<organism evidence="4 5">
    <name type="scientific">Qingrenia yutianensis</name>
    <dbReference type="NCBI Taxonomy" id="2763676"/>
    <lineage>
        <taxon>Bacteria</taxon>
        <taxon>Bacillati</taxon>
        <taxon>Bacillota</taxon>
        <taxon>Clostridia</taxon>
        <taxon>Eubacteriales</taxon>
        <taxon>Oscillospiraceae</taxon>
        <taxon>Qingrenia</taxon>
    </lineage>
</organism>
<dbReference type="GO" id="GO:0004536">
    <property type="term" value="F:DNA nuclease activity"/>
    <property type="evidence" value="ECO:0007669"/>
    <property type="project" value="InterPro"/>
</dbReference>
<keyword evidence="1 3" id="KW-0479">Metal-binding</keyword>
<reference evidence="4" key="1">
    <citation type="submission" date="2020-08" db="EMBL/GenBank/DDBJ databases">
        <title>Genome public.</title>
        <authorList>
            <person name="Liu C."/>
            <person name="Sun Q."/>
        </authorList>
    </citation>
    <scope>NUCLEOTIDE SEQUENCE</scope>
    <source>
        <strain evidence="4">NSJ-50</strain>
    </source>
</reference>
<dbReference type="NCBIfam" id="TIGR00010">
    <property type="entry name" value="YchF/TatD family DNA exonuclease"/>
    <property type="match status" value="1"/>
</dbReference>
<feature type="binding site" evidence="3">
    <location>
        <position position="6"/>
    </location>
    <ligand>
        <name>a divalent metal cation</name>
        <dbReference type="ChEBI" id="CHEBI:60240"/>
        <label>1</label>
    </ligand>
</feature>
<dbReference type="InterPro" id="IPR032466">
    <property type="entry name" value="Metal_Hydrolase"/>
</dbReference>
<evidence type="ECO:0000256" key="1">
    <source>
        <dbReference type="ARBA" id="ARBA00022723"/>
    </source>
</evidence>
<dbReference type="GO" id="GO:0046872">
    <property type="term" value="F:metal ion binding"/>
    <property type="evidence" value="ECO:0007669"/>
    <property type="project" value="UniProtKB-KW"/>
</dbReference>
<comment type="caution">
    <text evidence="4">The sequence shown here is derived from an EMBL/GenBank/DDBJ whole genome shotgun (WGS) entry which is preliminary data.</text>
</comment>
<dbReference type="RefSeq" id="WP_262431184.1">
    <property type="nucleotide sequence ID" value="NZ_JACRTE010000001.1"/>
</dbReference>
<dbReference type="Pfam" id="PF01026">
    <property type="entry name" value="TatD_DNase"/>
    <property type="match status" value="1"/>
</dbReference>
<gene>
    <name evidence="4" type="ORF">H8706_01280</name>
</gene>
<evidence type="ECO:0000256" key="3">
    <source>
        <dbReference type="PIRSR" id="PIRSR005902-1"/>
    </source>
</evidence>
<sequence>MFFDSHAHYDDGRFDADRDELLNSFKQNGIDYVVNIGTNLETAQKCLELSEKYDFIYCALGFYPEDVGTISEDDILKLEDLCKSSKRVVAIGEIGLDYHENEVSREIQKIWFERQLRLAEKLDLPVAIHMRDSTADTLEILKNSSVKTGVLHCFSGSCETAEIALKMGFYISFSGTVTFKNAKNVAEAAKIVPDDKILIETDCPYLSPEPNRGKRNSSLNLKYTAQKIAELRGASLEHIAHITSENAKRMYGIKN</sequence>
<protein>
    <submittedName>
        <fullName evidence="4">TatD family hydrolase</fullName>
    </submittedName>
</protein>
<dbReference type="EMBL" id="JACRTE010000001">
    <property type="protein sequence ID" value="MBC8595503.1"/>
    <property type="molecule type" value="Genomic_DNA"/>
</dbReference>
<dbReference type="CDD" id="cd01310">
    <property type="entry name" value="TatD_DNAse"/>
    <property type="match status" value="1"/>
</dbReference>
<keyword evidence="2 4" id="KW-0378">Hydrolase</keyword>
<dbReference type="InterPro" id="IPR018228">
    <property type="entry name" value="DNase_TatD-rel_CS"/>
</dbReference>
<feature type="binding site" evidence="3">
    <location>
        <position position="129"/>
    </location>
    <ligand>
        <name>a divalent metal cation</name>
        <dbReference type="ChEBI" id="CHEBI:60240"/>
        <label>2</label>
    </ligand>
</feature>
<accession>A0A926F4B0</accession>
<dbReference type="FunFam" id="3.20.20.140:FF:000005">
    <property type="entry name" value="TatD family hydrolase"/>
    <property type="match status" value="1"/>
</dbReference>
<dbReference type="GO" id="GO:0005829">
    <property type="term" value="C:cytosol"/>
    <property type="evidence" value="ECO:0007669"/>
    <property type="project" value="TreeGrafter"/>
</dbReference>
<dbReference type="PANTHER" id="PTHR46124">
    <property type="entry name" value="D-AMINOACYL-TRNA DEACYLASE"/>
    <property type="match status" value="1"/>
</dbReference>
<feature type="binding site" evidence="3">
    <location>
        <position position="8"/>
    </location>
    <ligand>
        <name>a divalent metal cation</name>
        <dbReference type="ChEBI" id="CHEBI:60240"/>
        <label>1</label>
    </ligand>
</feature>
<dbReference type="AlphaFoldDB" id="A0A926F4B0"/>
<dbReference type="Gene3D" id="3.20.20.140">
    <property type="entry name" value="Metal-dependent hydrolases"/>
    <property type="match status" value="1"/>
</dbReference>
<dbReference type="SUPFAM" id="SSF51556">
    <property type="entry name" value="Metallo-dependent hydrolases"/>
    <property type="match status" value="1"/>
</dbReference>
<name>A0A926F4B0_9FIRM</name>
<evidence type="ECO:0000313" key="4">
    <source>
        <dbReference type="EMBL" id="MBC8595503.1"/>
    </source>
</evidence>
<feature type="binding site" evidence="3">
    <location>
        <position position="93"/>
    </location>
    <ligand>
        <name>a divalent metal cation</name>
        <dbReference type="ChEBI" id="CHEBI:60240"/>
        <label>1</label>
    </ligand>
</feature>
<feature type="binding site" evidence="3">
    <location>
        <position position="202"/>
    </location>
    <ligand>
        <name>a divalent metal cation</name>
        <dbReference type="ChEBI" id="CHEBI:60240"/>
        <label>1</label>
    </ligand>
</feature>
<keyword evidence="5" id="KW-1185">Reference proteome</keyword>
<feature type="binding site" evidence="3">
    <location>
        <position position="152"/>
    </location>
    <ligand>
        <name>a divalent metal cation</name>
        <dbReference type="ChEBI" id="CHEBI:60240"/>
        <label>2</label>
    </ligand>
</feature>
<dbReference type="PANTHER" id="PTHR46124:SF2">
    <property type="entry name" value="D-AMINOACYL-TRNA DEACYLASE"/>
    <property type="match status" value="1"/>
</dbReference>
<dbReference type="Proteomes" id="UP000647416">
    <property type="component" value="Unassembled WGS sequence"/>
</dbReference>
<dbReference type="InterPro" id="IPR015991">
    <property type="entry name" value="TatD/YcfH-like"/>
</dbReference>
<dbReference type="InterPro" id="IPR001130">
    <property type="entry name" value="TatD-like"/>
</dbReference>
<dbReference type="GO" id="GO:0016788">
    <property type="term" value="F:hydrolase activity, acting on ester bonds"/>
    <property type="evidence" value="ECO:0007669"/>
    <property type="project" value="InterPro"/>
</dbReference>
<proteinExistence type="predicted"/>
<evidence type="ECO:0000313" key="5">
    <source>
        <dbReference type="Proteomes" id="UP000647416"/>
    </source>
</evidence>
<dbReference type="PIRSF" id="PIRSF005902">
    <property type="entry name" value="DNase_TatD"/>
    <property type="match status" value="1"/>
</dbReference>
<dbReference type="PROSITE" id="PS01091">
    <property type="entry name" value="TATD_3"/>
    <property type="match status" value="1"/>
</dbReference>
<evidence type="ECO:0000256" key="2">
    <source>
        <dbReference type="ARBA" id="ARBA00022801"/>
    </source>
</evidence>